<dbReference type="PIRSF" id="PIRSF005763">
    <property type="entry name" value="Txn_reg_ModE"/>
    <property type="match status" value="1"/>
</dbReference>
<comment type="similarity">
    <text evidence="1 5">Belongs to the ModE family.</text>
</comment>
<evidence type="ECO:0000256" key="4">
    <source>
        <dbReference type="ARBA" id="ARBA00022737"/>
    </source>
</evidence>
<dbReference type="RefSeq" id="WP_302244417.1">
    <property type="nucleotide sequence ID" value="NZ_JAULJQ010000006.1"/>
</dbReference>
<keyword evidence="8" id="KW-1185">Reference proteome</keyword>
<evidence type="ECO:0000256" key="3">
    <source>
        <dbReference type="ARBA" id="ARBA00022505"/>
    </source>
</evidence>
<gene>
    <name evidence="7" type="ORF">Q2362_05650</name>
</gene>
<accession>A0ABT8T7A0</accession>
<dbReference type="InterPro" id="IPR008995">
    <property type="entry name" value="Mo/tungstate-bd_C_term_dom"/>
</dbReference>
<evidence type="ECO:0000256" key="1">
    <source>
        <dbReference type="ARBA" id="ARBA00008110"/>
    </source>
</evidence>
<dbReference type="InterPro" id="IPR004606">
    <property type="entry name" value="Mop_domain"/>
</dbReference>
<dbReference type="EMBL" id="JAULJQ010000006">
    <property type="protein sequence ID" value="MDO2409582.1"/>
    <property type="molecule type" value="Genomic_DNA"/>
</dbReference>
<dbReference type="InterPro" id="IPR005116">
    <property type="entry name" value="Transp-assoc_OB_typ1"/>
</dbReference>
<dbReference type="Gene3D" id="1.10.10.10">
    <property type="entry name" value="Winged helix-like DNA-binding domain superfamily/Winged helix DNA-binding domain"/>
    <property type="match status" value="1"/>
</dbReference>
<dbReference type="PANTHER" id="PTHR30432">
    <property type="entry name" value="TRANSCRIPTIONAL REGULATOR MODE"/>
    <property type="match status" value="1"/>
</dbReference>
<evidence type="ECO:0000313" key="7">
    <source>
        <dbReference type="EMBL" id="MDO2409582.1"/>
    </source>
</evidence>
<dbReference type="PANTHER" id="PTHR30432:SF1">
    <property type="entry name" value="DNA-BINDING TRANSCRIPTIONAL DUAL REGULATOR MODE"/>
    <property type="match status" value="1"/>
</dbReference>
<keyword evidence="3 5" id="KW-0500">Molybdenum</keyword>
<reference evidence="7 8" key="1">
    <citation type="submission" date="2023-06" db="EMBL/GenBank/DDBJ databases">
        <title>Campylobacter magnum sp. nov., isolated from cecal contents of domestic pigs (Sus scrofa domesticus).</title>
        <authorList>
            <person name="Papic B."/>
            <person name="Gruntar I."/>
        </authorList>
    </citation>
    <scope>NUCLEOTIDE SEQUENCE [LARGE SCALE GENOMIC DNA]</scope>
    <source>
        <strain evidence="8">34484-21</strain>
    </source>
</reference>
<protein>
    <submittedName>
        <fullName evidence="7">TOBE domain-containing protein</fullName>
    </submittedName>
</protein>
<keyword evidence="4" id="KW-0677">Repeat</keyword>
<evidence type="ECO:0000259" key="6">
    <source>
        <dbReference type="PROSITE" id="PS51866"/>
    </source>
</evidence>
<evidence type="ECO:0000256" key="5">
    <source>
        <dbReference type="PIRNR" id="PIRNR005763"/>
    </source>
</evidence>
<dbReference type="SUPFAM" id="SSF46785">
    <property type="entry name" value="Winged helix' DNA-binding domain"/>
    <property type="match status" value="1"/>
</dbReference>
<evidence type="ECO:0000313" key="8">
    <source>
        <dbReference type="Proteomes" id="UP001171111"/>
    </source>
</evidence>
<dbReference type="InterPro" id="IPR051815">
    <property type="entry name" value="Molybdate_resp_trans_reg"/>
</dbReference>
<dbReference type="Pfam" id="PF03459">
    <property type="entry name" value="TOBE"/>
    <property type="match status" value="2"/>
</dbReference>
<dbReference type="InterPro" id="IPR036390">
    <property type="entry name" value="WH_DNA-bd_sf"/>
</dbReference>
<keyword evidence="2 5" id="KW-0813">Transport</keyword>
<dbReference type="InterPro" id="IPR036388">
    <property type="entry name" value="WH-like_DNA-bd_sf"/>
</dbReference>
<name>A0ABT8T7A0_9BACT</name>
<dbReference type="Gene3D" id="2.40.50.100">
    <property type="match status" value="1"/>
</dbReference>
<feature type="domain" description="Mop" evidence="6">
    <location>
        <begin position="113"/>
        <end position="179"/>
    </location>
</feature>
<proteinExistence type="inferred from homology"/>
<dbReference type="Proteomes" id="UP001171111">
    <property type="component" value="Unassembled WGS sequence"/>
</dbReference>
<comment type="caution">
    <text evidence="7">The sequence shown here is derived from an EMBL/GenBank/DDBJ whole genome shotgun (WGS) entry which is preliminary data.</text>
</comment>
<sequence length="250" mass="27834">MILQSQLKITLENGVSLSNDDIELLKALKECGSIIKTAKNMKISYKTAWDALNKINKNSELFTSKKNQGCTLNKKALELINKCEQIKKAQNFLVQKMLEKNINLEYISRIPLKLSAKNQLKVKILEINESIVNTDIIATLSTNEILKAKITKSSQKELGLKVGDEVIFIFKAPSLMIKKQDFSKLILPNLIKAKITSAIIGSQNCQITALTSDKQNLTAIIPNDVTMDLRLAVNDEIGVIIDPKDIIIGI</sequence>
<dbReference type="PROSITE" id="PS51866">
    <property type="entry name" value="MOP"/>
    <property type="match status" value="1"/>
</dbReference>
<organism evidence="7 8">
    <name type="scientific">Campylobacter magnus</name>
    <dbReference type="NCBI Taxonomy" id="3026462"/>
    <lineage>
        <taxon>Bacteria</taxon>
        <taxon>Pseudomonadati</taxon>
        <taxon>Campylobacterota</taxon>
        <taxon>Epsilonproteobacteria</taxon>
        <taxon>Campylobacterales</taxon>
        <taxon>Campylobacteraceae</taxon>
        <taxon>Campylobacter</taxon>
    </lineage>
</organism>
<dbReference type="SUPFAM" id="SSF50331">
    <property type="entry name" value="MOP-like"/>
    <property type="match status" value="2"/>
</dbReference>
<dbReference type="InterPro" id="IPR016462">
    <property type="entry name" value="ModE"/>
</dbReference>
<evidence type="ECO:0000256" key="2">
    <source>
        <dbReference type="ARBA" id="ARBA00022448"/>
    </source>
</evidence>